<sequence>MSEPGTSEQTPSSAPYQLIEDPPHPEPSFRGTSEPIPSPTASQIIASHLHTKSSSQEPDHLIPSRRKCHPVMIYKRLKRQLNMFLHPFVTNTNINTLAIDVLTHRHTICSLCKTNVSYDIWGSCTSPSDREERILDGPCSHYVTSGQEARLKHDWYTCDACWFERGEHFIVRQRDVALQRQGWIQSQSQQCMWRFTAPREGGGKPVFAPWRDVRVGPCGYVPAGFASMARKEEIKEMRRGHGQLGPVLNLEALKPAHDASVAEMDTWND</sequence>
<dbReference type="EMBL" id="JAZHXI010000012">
    <property type="protein sequence ID" value="KAL2065326.1"/>
    <property type="molecule type" value="Genomic_DNA"/>
</dbReference>
<dbReference type="Proteomes" id="UP001595075">
    <property type="component" value="Unassembled WGS sequence"/>
</dbReference>
<reference evidence="2 3" key="1">
    <citation type="journal article" date="2024" name="Commun. Biol.">
        <title>Comparative genomic analysis of thermophilic fungi reveals convergent evolutionary adaptations and gene losses.</title>
        <authorList>
            <person name="Steindorff A.S."/>
            <person name="Aguilar-Pontes M.V."/>
            <person name="Robinson A.J."/>
            <person name="Andreopoulos B."/>
            <person name="LaButti K."/>
            <person name="Kuo A."/>
            <person name="Mondo S."/>
            <person name="Riley R."/>
            <person name="Otillar R."/>
            <person name="Haridas S."/>
            <person name="Lipzen A."/>
            <person name="Grimwood J."/>
            <person name="Schmutz J."/>
            <person name="Clum A."/>
            <person name="Reid I.D."/>
            <person name="Moisan M.C."/>
            <person name="Butler G."/>
            <person name="Nguyen T.T.M."/>
            <person name="Dewar K."/>
            <person name="Conant G."/>
            <person name="Drula E."/>
            <person name="Henrissat B."/>
            <person name="Hansel C."/>
            <person name="Singer S."/>
            <person name="Hutchinson M.I."/>
            <person name="de Vries R.P."/>
            <person name="Natvig D.O."/>
            <person name="Powell A.J."/>
            <person name="Tsang A."/>
            <person name="Grigoriev I.V."/>
        </authorList>
    </citation>
    <scope>NUCLEOTIDE SEQUENCE [LARGE SCALE GENOMIC DNA]</scope>
    <source>
        <strain evidence="2 3">CBS 494.80</strain>
    </source>
</reference>
<feature type="compositionally biased region" description="Polar residues" evidence="1">
    <location>
        <begin position="1"/>
        <end position="15"/>
    </location>
</feature>
<organism evidence="2 3">
    <name type="scientific">Oculimacula yallundae</name>
    <dbReference type="NCBI Taxonomy" id="86028"/>
    <lineage>
        <taxon>Eukaryota</taxon>
        <taxon>Fungi</taxon>
        <taxon>Dikarya</taxon>
        <taxon>Ascomycota</taxon>
        <taxon>Pezizomycotina</taxon>
        <taxon>Leotiomycetes</taxon>
        <taxon>Helotiales</taxon>
        <taxon>Ploettnerulaceae</taxon>
        <taxon>Oculimacula</taxon>
    </lineage>
</organism>
<accession>A0ABR4C7P9</accession>
<keyword evidence="3" id="KW-1185">Reference proteome</keyword>
<protein>
    <submittedName>
        <fullName evidence="2">Uncharacterized protein</fullName>
    </submittedName>
</protein>
<evidence type="ECO:0000313" key="2">
    <source>
        <dbReference type="EMBL" id="KAL2065326.1"/>
    </source>
</evidence>
<feature type="region of interest" description="Disordered" evidence="1">
    <location>
        <begin position="1"/>
        <end position="40"/>
    </location>
</feature>
<evidence type="ECO:0000256" key="1">
    <source>
        <dbReference type="SAM" id="MobiDB-lite"/>
    </source>
</evidence>
<evidence type="ECO:0000313" key="3">
    <source>
        <dbReference type="Proteomes" id="UP001595075"/>
    </source>
</evidence>
<gene>
    <name evidence="2" type="ORF">VTL71DRAFT_2995</name>
</gene>
<comment type="caution">
    <text evidence="2">The sequence shown here is derived from an EMBL/GenBank/DDBJ whole genome shotgun (WGS) entry which is preliminary data.</text>
</comment>
<proteinExistence type="predicted"/>
<name>A0ABR4C7P9_9HELO</name>